<dbReference type="Gene3D" id="4.10.60.10">
    <property type="entry name" value="Zinc finger, CCHC-type"/>
    <property type="match status" value="1"/>
</dbReference>
<reference evidence="4" key="1">
    <citation type="submission" date="2018-11" db="EMBL/GenBank/DDBJ databases">
        <authorList>
            <person name="Alioto T."/>
            <person name="Alioto T."/>
        </authorList>
    </citation>
    <scope>NUCLEOTIDE SEQUENCE</scope>
</reference>
<dbReference type="InterPro" id="IPR001878">
    <property type="entry name" value="Znf_CCHC"/>
</dbReference>
<dbReference type="GO" id="GO:0008270">
    <property type="term" value="F:zinc ion binding"/>
    <property type="evidence" value="ECO:0007669"/>
    <property type="project" value="UniProtKB-KW"/>
</dbReference>
<evidence type="ECO:0000313" key="5">
    <source>
        <dbReference type="Proteomes" id="UP000596742"/>
    </source>
</evidence>
<name>A0A8B6DCK6_MYTGA</name>
<keyword evidence="1" id="KW-0863">Zinc-finger</keyword>
<dbReference type="SUPFAM" id="SSF57756">
    <property type="entry name" value="Retrovirus zinc finger-like domains"/>
    <property type="match status" value="1"/>
</dbReference>
<keyword evidence="5" id="KW-1185">Reference proteome</keyword>
<dbReference type="Proteomes" id="UP000596742">
    <property type="component" value="Unassembled WGS sequence"/>
</dbReference>
<evidence type="ECO:0000256" key="2">
    <source>
        <dbReference type="SAM" id="MobiDB-lite"/>
    </source>
</evidence>
<dbReference type="EMBL" id="UYJE01003191">
    <property type="protein sequence ID" value="VDI17218.1"/>
    <property type="molecule type" value="Genomic_DNA"/>
</dbReference>
<accession>A0A8B6DCK6</accession>
<dbReference type="AlphaFoldDB" id="A0A8B6DCK6"/>
<feature type="compositionally biased region" description="Polar residues" evidence="2">
    <location>
        <begin position="7"/>
        <end position="16"/>
    </location>
</feature>
<dbReference type="PROSITE" id="PS50158">
    <property type="entry name" value="ZF_CCHC"/>
    <property type="match status" value="1"/>
</dbReference>
<comment type="caution">
    <text evidence="4">The sequence shown here is derived from an EMBL/GenBank/DDBJ whole genome shotgun (WGS) entry which is preliminary data.</text>
</comment>
<keyword evidence="1" id="KW-0862">Zinc</keyword>
<organism evidence="4 5">
    <name type="scientific">Mytilus galloprovincialis</name>
    <name type="common">Mediterranean mussel</name>
    <dbReference type="NCBI Taxonomy" id="29158"/>
    <lineage>
        <taxon>Eukaryota</taxon>
        <taxon>Metazoa</taxon>
        <taxon>Spiralia</taxon>
        <taxon>Lophotrochozoa</taxon>
        <taxon>Mollusca</taxon>
        <taxon>Bivalvia</taxon>
        <taxon>Autobranchia</taxon>
        <taxon>Pteriomorphia</taxon>
        <taxon>Mytilida</taxon>
        <taxon>Mytiloidea</taxon>
        <taxon>Mytilidae</taxon>
        <taxon>Mytilinae</taxon>
        <taxon>Mytilus</taxon>
    </lineage>
</organism>
<protein>
    <recommendedName>
        <fullName evidence="3">CCHC-type domain-containing protein</fullName>
    </recommendedName>
</protein>
<feature type="region of interest" description="Disordered" evidence="2">
    <location>
        <begin position="1"/>
        <end position="50"/>
    </location>
</feature>
<dbReference type="InterPro" id="IPR036875">
    <property type="entry name" value="Znf_CCHC_sf"/>
</dbReference>
<proteinExistence type="predicted"/>
<dbReference type="GO" id="GO:0003676">
    <property type="term" value="F:nucleic acid binding"/>
    <property type="evidence" value="ECO:0007669"/>
    <property type="project" value="InterPro"/>
</dbReference>
<feature type="domain" description="CCHC-type" evidence="3">
    <location>
        <begin position="61"/>
        <end position="74"/>
    </location>
</feature>
<gene>
    <name evidence="4" type="ORF">MGAL_10B047016</name>
</gene>
<dbReference type="Pfam" id="PF00098">
    <property type="entry name" value="zf-CCHC"/>
    <property type="match status" value="1"/>
</dbReference>
<sequence>MEPTEYQPDTQQQYGSSRRRRRRRRNRRQRPYWDNDYYQPVQPAYPPAPTSTFQPREPIICYRCGQAGHFAFACCVRLDHSRQAYSYQQINMEDRAFAYQQQPRKDTTGLIGSTSEVTVKINGMKVTALYGYWFNSQHSE</sequence>
<evidence type="ECO:0000313" key="4">
    <source>
        <dbReference type="EMBL" id="VDI17218.1"/>
    </source>
</evidence>
<keyword evidence="1" id="KW-0479">Metal-binding</keyword>
<feature type="compositionally biased region" description="Basic residues" evidence="2">
    <location>
        <begin position="17"/>
        <end position="30"/>
    </location>
</feature>
<evidence type="ECO:0000256" key="1">
    <source>
        <dbReference type="PROSITE-ProRule" id="PRU00047"/>
    </source>
</evidence>
<evidence type="ECO:0000259" key="3">
    <source>
        <dbReference type="PROSITE" id="PS50158"/>
    </source>
</evidence>